<organism evidence="1 2">
    <name type="scientific">Tagetes erecta</name>
    <name type="common">African marigold</name>
    <dbReference type="NCBI Taxonomy" id="13708"/>
    <lineage>
        <taxon>Eukaryota</taxon>
        <taxon>Viridiplantae</taxon>
        <taxon>Streptophyta</taxon>
        <taxon>Embryophyta</taxon>
        <taxon>Tracheophyta</taxon>
        <taxon>Spermatophyta</taxon>
        <taxon>Magnoliopsida</taxon>
        <taxon>eudicotyledons</taxon>
        <taxon>Gunneridae</taxon>
        <taxon>Pentapetalae</taxon>
        <taxon>asterids</taxon>
        <taxon>campanulids</taxon>
        <taxon>Asterales</taxon>
        <taxon>Asteraceae</taxon>
        <taxon>Asteroideae</taxon>
        <taxon>Heliantheae alliance</taxon>
        <taxon>Tageteae</taxon>
        <taxon>Tagetes</taxon>
    </lineage>
</organism>
<proteinExistence type="predicted"/>
<dbReference type="AlphaFoldDB" id="A0AAD8P6T3"/>
<comment type="caution">
    <text evidence="1">The sequence shown here is derived from an EMBL/GenBank/DDBJ whole genome shotgun (WGS) entry which is preliminary data.</text>
</comment>
<evidence type="ECO:0000313" key="2">
    <source>
        <dbReference type="Proteomes" id="UP001229421"/>
    </source>
</evidence>
<protein>
    <submittedName>
        <fullName evidence="1">Uncharacterized protein</fullName>
    </submittedName>
</protein>
<name>A0AAD8P6T3_TARER</name>
<accession>A0AAD8P6T3</accession>
<reference evidence="1" key="1">
    <citation type="journal article" date="2023" name="bioRxiv">
        <title>Improved chromosome-level genome assembly for marigold (Tagetes erecta).</title>
        <authorList>
            <person name="Jiang F."/>
            <person name="Yuan L."/>
            <person name="Wang S."/>
            <person name="Wang H."/>
            <person name="Xu D."/>
            <person name="Wang A."/>
            <person name="Fan W."/>
        </authorList>
    </citation>
    <scope>NUCLEOTIDE SEQUENCE</scope>
    <source>
        <strain evidence="1">WSJ</strain>
        <tissue evidence="1">Leaf</tissue>
    </source>
</reference>
<evidence type="ECO:0000313" key="1">
    <source>
        <dbReference type="EMBL" id="KAK1434177.1"/>
    </source>
</evidence>
<sequence length="92" mass="10989">MKSFFTLLHDPDLTRMELPSIMKRPVKEYNILLGDLKLKYDSLDFIVKFEKINKKFYFTEGGFHIVQHLNITWMCLIVFEYDEVDGFTFVDA</sequence>
<gene>
    <name evidence="1" type="ORF">QVD17_11096</name>
</gene>
<dbReference type="EMBL" id="JAUHHV010000002">
    <property type="protein sequence ID" value="KAK1434177.1"/>
    <property type="molecule type" value="Genomic_DNA"/>
</dbReference>
<dbReference type="Proteomes" id="UP001229421">
    <property type="component" value="Unassembled WGS sequence"/>
</dbReference>
<keyword evidence="2" id="KW-1185">Reference proteome</keyword>